<proteinExistence type="predicted"/>
<dbReference type="InterPro" id="IPR013321">
    <property type="entry name" value="Arc_rbn_hlx_hlx"/>
</dbReference>
<organism evidence="1 2">
    <name type="scientific">Gordonibacter faecis</name>
    <dbReference type="NCBI Taxonomy" id="3047475"/>
    <lineage>
        <taxon>Bacteria</taxon>
        <taxon>Bacillati</taxon>
        <taxon>Actinomycetota</taxon>
        <taxon>Coriobacteriia</taxon>
        <taxon>Eggerthellales</taxon>
        <taxon>Eggerthellaceae</taxon>
        <taxon>Gordonibacter</taxon>
    </lineage>
</organism>
<keyword evidence="2" id="KW-1185">Reference proteome</keyword>
<name>A0ABT7DPP7_9ACTN</name>
<dbReference type="Pfam" id="PF04221">
    <property type="entry name" value="RelB"/>
    <property type="match status" value="1"/>
</dbReference>
<reference evidence="1 2" key="1">
    <citation type="submission" date="2023-05" db="EMBL/GenBank/DDBJ databases">
        <title>Gordonibacter KGMB12511T sp. nov., isolated from faeces of healthy Korean.</title>
        <authorList>
            <person name="Kim H.S."/>
            <person name="Kim J.-S."/>
            <person name="Suh M.K."/>
            <person name="Eom M.K."/>
            <person name="Do H.E."/>
            <person name="Lee J.-S."/>
        </authorList>
    </citation>
    <scope>NUCLEOTIDE SEQUENCE [LARGE SCALE GENOMIC DNA]</scope>
    <source>
        <strain evidence="1 2">KGMB12511</strain>
    </source>
</reference>
<dbReference type="RefSeq" id="WP_283832869.1">
    <property type="nucleotide sequence ID" value="NZ_JASJEU010000023.1"/>
</dbReference>
<gene>
    <name evidence="1" type="ORF">QNJ86_11975</name>
</gene>
<evidence type="ECO:0000313" key="1">
    <source>
        <dbReference type="EMBL" id="MDJ1651521.1"/>
    </source>
</evidence>
<protein>
    <submittedName>
        <fullName evidence="1">Type II toxin-antitoxin system RelB/DinJ family antitoxin</fullName>
    </submittedName>
</protein>
<dbReference type="InterPro" id="IPR007337">
    <property type="entry name" value="RelB/DinJ"/>
</dbReference>
<evidence type="ECO:0000313" key="2">
    <source>
        <dbReference type="Proteomes" id="UP001232750"/>
    </source>
</evidence>
<accession>A0ABT7DPP7</accession>
<comment type="caution">
    <text evidence="1">The sequence shown here is derived from an EMBL/GenBank/DDBJ whole genome shotgun (WGS) entry which is preliminary data.</text>
</comment>
<dbReference type="Gene3D" id="1.10.1220.10">
    <property type="entry name" value="Met repressor-like"/>
    <property type="match status" value="1"/>
</dbReference>
<sequence>MQATLNIRIDQTLKERGDKVLRDHGVSTSAAVRALWEQLASSRELPPFLQESLQKSSGRTQKKAALLELAGVGEGLCSNLTDNEMRDLYMSRYE</sequence>
<dbReference type="EMBL" id="JASJEU010000023">
    <property type="protein sequence ID" value="MDJ1651521.1"/>
    <property type="molecule type" value="Genomic_DNA"/>
</dbReference>
<dbReference type="Proteomes" id="UP001232750">
    <property type="component" value="Unassembled WGS sequence"/>
</dbReference>